<evidence type="ECO:0000313" key="2">
    <source>
        <dbReference type="EMBL" id="MPM74767.1"/>
    </source>
</evidence>
<organism evidence="2">
    <name type="scientific">bioreactor metagenome</name>
    <dbReference type="NCBI Taxonomy" id="1076179"/>
    <lineage>
        <taxon>unclassified sequences</taxon>
        <taxon>metagenomes</taxon>
        <taxon>ecological metagenomes</taxon>
    </lineage>
</organism>
<comment type="caution">
    <text evidence="2">The sequence shown here is derived from an EMBL/GenBank/DDBJ whole genome shotgun (WGS) entry which is preliminary data.</text>
</comment>
<dbReference type="AlphaFoldDB" id="A0A645CCU5"/>
<dbReference type="InterPro" id="IPR049468">
    <property type="entry name" value="Restrct_endonuc-II-like_dom"/>
</dbReference>
<dbReference type="Pfam" id="PF18741">
    <property type="entry name" value="MTES_1575"/>
    <property type="match status" value="1"/>
</dbReference>
<gene>
    <name evidence="2" type="ORF">SDC9_121756</name>
</gene>
<reference evidence="2" key="1">
    <citation type="submission" date="2019-08" db="EMBL/GenBank/DDBJ databases">
        <authorList>
            <person name="Kucharzyk K."/>
            <person name="Murdoch R.W."/>
            <person name="Higgins S."/>
            <person name="Loffler F."/>
        </authorList>
    </citation>
    <scope>NUCLEOTIDE SEQUENCE</scope>
</reference>
<evidence type="ECO:0000259" key="1">
    <source>
        <dbReference type="Pfam" id="PF18741"/>
    </source>
</evidence>
<name>A0A645CCU5_9ZZZZ</name>
<feature type="domain" description="Restriction endonuclease type II-like" evidence="1">
    <location>
        <begin position="2"/>
        <end position="87"/>
    </location>
</feature>
<accession>A0A645CCU5</accession>
<dbReference type="InterPro" id="IPR011335">
    <property type="entry name" value="Restrct_endonuc-II-like"/>
</dbReference>
<dbReference type="SUPFAM" id="SSF52980">
    <property type="entry name" value="Restriction endonuclease-like"/>
    <property type="match status" value="1"/>
</dbReference>
<dbReference type="Gene3D" id="3.40.960.10">
    <property type="entry name" value="VSR Endonuclease"/>
    <property type="match status" value="1"/>
</dbReference>
<proteinExistence type="predicted"/>
<sequence length="93" mass="10923">MKQAGIETYIQWPVGNYRLDMAYINGTQKIDIEVDGYQYHFDAYGNRKSKDIRRDKFMTERGWNVVRFTGSMVTNELASCVEKVKEIISFNNE</sequence>
<protein>
    <recommendedName>
        <fullName evidence="1">Restriction endonuclease type II-like domain-containing protein</fullName>
    </recommendedName>
</protein>
<dbReference type="EMBL" id="VSSQ01026182">
    <property type="protein sequence ID" value="MPM74767.1"/>
    <property type="molecule type" value="Genomic_DNA"/>
</dbReference>